<dbReference type="EMBL" id="JAAKZX010000281">
    <property type="protein sequence ID" value="NGO48681.1"/>
    <property type="molecule type" value="Genomic_DNA"/>
</dbReference>
<reference evidence="2 3" key="1">
    <citation type="submission" date="2020-02" db="EMBL/GenBank/DDBJ databases">
        <title>Whole-genome analyses of novel actinobacteria.</title>
        <authorList>
            <person name="Sahin N."/>
            <person name="Tokatli A."/>
        </authorList>
    </citation>
    <scope>NUCLEOTIDE SEQUENCE [LARGE SCALE GENOMIC DNA]</scope>
    <source>
        <strain evidence="2 3">YC419</strain>
    </source>
</reference>
<dbReference type="InterPro" id="IPR008523">
    <property type="entry name" value="DUF805"/>
</dbReference>
<sequence>MVGFSVAVKRGFTKAFSWGGRASRAEYWWFVLLHLACLALAIALEPTLAPLVWLVMFVPTLGVFVRRMHDCGRSGWNWLWSWVPVIGTIVLLAMLCDRGDSETNEYGWPPGSRADW</sequence>
<keyword evidence="1" id="KW-1133">Transmembrane helix</keyword>
<keyword evidence="1" id="KW-0812">Transmembrane</keyword>
<feature type="transmembrane region" description="Helical" evidence="1">
    <location>
        <begin position="27"/>
        <end position="44"/>
    </location>
</feature>
<keyword evidence="3" id="KW-1185">Reference proteome</keyword>
<dbReference type="PANTHER" id="PTHR34980">
    <property type="entry name" value="INNER MEMBRANE PROTEIN-RELATED-RELATED"/>
    <property type="match status" value="1"/>
</dbReference>
<evidence type="ECO:0000313" key="2">
    <source>
        <dbReference type="EMBL" id="NGO48681.1"/>
    </source>
</evidence>
<comment type="caution">
    <text evidence="2">The sequence shown here is derived from an EMBL/GenBank/DDBJ whole genome shotgun (WGS) entry which is preliminary data.</text>
</comment>
<evidence type="ECO:0000313" key="3">
    <source>
        <dbReference type="Proteomes" id="UP001518140"/>
    </source>
</evidence>
<feature type="transmembrane region" description="Helical" evidence="1">
    <location>
        <begin position="50"/>
        <end position="66"/>
    </location>
</feature>
<accession>A0ABX0E392</accession>
<dbReference type="Proteomes" id="UP001518140">
    <property type="component" value="Unassembled WGS sequence"/>
</dbReference>
<feature type="transmembrane region" description="Helical" evidence="1">
    <location>
        <begin position="78"/>
        <end position="95"/>
    </location>
</feature>
<protein>
    <submittedName>
        <fullName evidence="2">DUF805 domain-containing protein</fullName>
    </submittedName>
</protein>
<gene>
    <name evidence="2" type="ORF">G6048_43630</name>
</gene>
<dbReference type="Pfam" id="PF05656">
    <property type="entry name" value="DUF805"/>
    <property type="match status" value="1"/>
</dbReference>
<proteinExistence type="predicted"/>
<organism evidence="2 3">
    <name type="scientific">Streptomyces ureilyticus</name>
    <dbReference type="NCBI Taxonomy" id="1775131"/>
    <lineage>
        <taxon>Bacteria</taxon>
        <taxon>Bacillati</taxon>
        <taxon>Actinomycetota</taxon>
        <taxon>Actinomycetes</taxon>
        <taxon>Kitasatosporales</taxon>
        <taxon>Streptomycetaceae</taxon>
        <taxon>Streptomyces</taxon>
    </lineage>
</organism>
<dbReference type="PANTHER" id="PTHR34980:SF2">
    <property type="entry name" value="INNER MEMBRANE PROTEIN YHAH-RELATED"/>
    <property type="match status" value="1"/>
</dbReference>
<name>A0ABX0E392_9ACTN</name>
<keyword evidence="1" id="KW-0472">Membrane</keyword>
<evidence type="ECO:0000256" key="1">
    <source>
        <dbReference type="SAM" id="Phobius"/>
    </source>
</evidence>